<evidence type="ECO:0000256" key="1">
    <source>
        <dbReference type="SAM" id="Phobius"/>
    </source>
</evidence>
<dbReference type="EMBL" id="JAGEOJ010000010">
    <property type="protein sequence ID" value="MBO2450583.1"/>
    <property type="molecule type" value="Genomic_DNA"/>
</dbReference>
<sequence length="154" mass="16467">MDPDHDARASLEEIRRRQGQTREAAARRRLSTPYVLATGAALFVFVLGTDAEGVAGVAICAVAMAAFGLLMWRGLGRAPVRLRRRNWSRREWVFFAAGTFAVWALIAVIGLIVGLVYLPAQTATLAVVATGAYVVLTLVGQRVSASAVRSGARG</sequence>
<name>A0A939PE04_9ACTN</name>
<evidence type="ECO:0008006" key="4">
    <source>
        <dbReference type="Google" id="ProtNLM"/>
    </source>
</evidence>
<dbReference type="AlphaFoldDB" id="A0A939PE04"/>
<keyword evidence="1" id="KW-0812">Transmembrane</keyword>
<feature type="transmembrane region" description="Helical" evidence="1">
    <location>
        <begin position="92"/>
        <end position="117"/>
    </location>
</feature>
<keyword evidence="3" id="KW-1185">Reference proteome</keyword>
<gene>
    <name evidence="2" type="ORF">J4573_26000</name>
</gene>
<feature type="transmembrane region" description="Helical" evidence="1">
    <location>
        <begin position="123"/>
        <end position="140"/>
    </location>
</feature>
<evidence type="ECO:0000313" key="3">
    <source>
        <dbReference type="Proteomes" id="UP000669179"/>
    </source>
</evidence>
<reference evidence="2" key="1">
    <citation type="submission" date="2021-03" db="EMBL/GenBank/DDBJ databases">
        <authorList>
            <person name="Kanchanasin P."/>
            <person name="Saeng-In P."/>
            <person name="Phongsopitanun W."/>
            <person name="Yuki M."/>
            <person name="Kudo T."/>
            <person name="Ohkuma M."/>
            <person name="Tanasupawat S."/>
        </authorList>
    </citation>
    <scope>NUCLEOTIDE SEQUENCE</scope>
    <source>
        <strain evidence="2">GKU 128</strain>
    </source>
</reference>
<comment type="caution">
    <text evidence="2">The sequence shown here is derived from an EMBL/GenBank/DDBJ whole genome shotgun (WGS) entry which is preliminary data.</text>
</comment>
<proteinExistence type="predicted"/>
<keyword evidence="1" id="KW-1133">Transmembrane helix</keyword>
<organism evidence="2 3">
    <name type="scientific">Actinomadura barringtoniae</name>
    <dbReference type="NCBI Taxonomy" id="1427535"/>
    <lineage>
        <taxon>Bacteria</taxon>
        <taxon>Bacillati</taxon>
        <taxon>Actinomycetota</taxon>
        <taxon>Actinomycetes</taxon>
        <taxon>Streptosporangiales</taxon>
        <taxon>Thermomonosporaceae</taxon>
        <taxon>Actinomadura</taxon>
    </lineage>
</organism>
<feature type="transmembrane region" description="Helical" evidence="1">
    <location>
        <begin position="54"/>
        <end position="72"/>
    </location>
</feature>
<feature type="transmembrane region" description="Helical" evidence="1">
    <location>
        <begin position="30"/>
        <end position="48"/>
    </location>
</feature>
<dbReference type="RefSeq" id="WP_208258433.1">
    <property type="nucleotide sequence ID" value="NZ_JAGEOJ010000010.1"/>
</dbReference>
<evidence type="ECO:0000313" key="2">
    <source>
        <dbReference type="EMBL" id="MBO2450583.1"/>
    </source>
</evidence>
<dbReference type="Proteomes" id="UP000669179">
    <property type="component" value="Unassembled WGS sequence"/>
</dbReference>
<accession>A0A939PE04</accession>
<keyword evidence="1" id="KW-0472">Membrane</keyword>
<protein>
    <recommendedName>
        <fullName evidence="4">Transmembrane protein</fullName>
    </recommendedName>
</protein>